<reference evidence="1" key="1">
    <citation type="submission" date="2021-06" db="EMBL/GenBank/DDBJ databases">
        <authorList>
            <person name="Kallberg Y."/>
            <person name="Tangrot J."/>
            <person name="Rosling A."/>
        </authorList>
    </citation>
    <scope>NUCLEOTIDE SEQUENCE</scope>
    <source>
        <strain evidence="1">MA461A</strain>
    </source>
</reference>
<dbReference type="Proteomes" id="UP000789920">
    <property type="component" value="Unassembled WGS sequence"/>
</dbReference>
<feature type="non-terminal residue" evidence="1">
    <location>
        <position position="1"/>
    </location>
</feature>
<evidence type="ECO:0000313" key="1">
    <source>
        <dbReference type="EMBL" id="CAG8812578.1"/>
    </source>
</evidence>
<feature type="non-terminal residue" evidence="1">
    <location>
        <position position="158"/>
    </location>
</feature>
<proteinExistence type="predicted"/>
<evidence type="ECO:0000313" key="2">
    <source>
        <dbReference type="Proteomes" id="UP000789920"/>
    </source>
</evidence>
<organism evidence="1 2">
    <name type="scientific">Racocetra persica</name>
    <dbReference type="NCBI Taxonomy" id="160502"/>
    <lineage>
        <taxon>Eukaryota</taxon>
        <taxon>Fungi</taxon>
        <taxon>Fungi incertae sedis</taxon>
        <taxon>Mucoromycota</taxon>
        <taxon>Glomeromycotina</taxon>
        <taxon>Glomeromycetes</taxon>
        <taxon>Diversisporales</taxon>
        <taxon>Gigasporaceae</taxon>
        <taxon>Racocetra</taxon>
    </lineage>
</organism>
<sequence>DDTNLDRQPSDISLDFVNMDIQGSNAQDMESCFDVKDATVDGQGAKISRINDNSIENDYSVSQPLEKSEIIQKNKDKAQDLNSNNQEQVEFSDENDDTDEEMGRIDALALSREKSKEISSAKDSTKSHVNTTKHSDIENERTSIINEENQNDTDDNPE</sequence>
<dbReference type="EMBL" id="CAJVQC010073841">
    <property type="protein sequence ID" value="CAG8812578.1"/>
    <property type="molecule type" value="Genomic_DNA"/>
</dbReference>
<keyword evidence="2" id="KW-1185">Reference proteome</keyword>
<name>A0ACA9RVV6_9GLOM</name>
<accession>A0ACA9RVV6</accession>
<gene>
    <name evidence="1" type="ORF">RPERSI_LOCUS23555</name>
</gene>
<comment type="caution">
    <text evidence="1">The sequence shown here is derived from an EMBL/GenBank/DDBJ whole genome shotgun (WGS) entry which is preliminary data.</text>
</comment>
<protein>
    <submittedName>
        <fullName evidence="1">33083_t:CDS:1</fullName>
    </submittedName>
</protein>